<dbReference type="Gene3D" id="3.30.160.20">
    <property type="match status" value="1"/>
</dbReference>
<evidence type="ECO:0000259" key="2">
    <source>
        <dbReference type="PROSITE" id="PS50137"/>
    </source>
</evidence>
<dbReference type="EMBL" id="MG693163">
    <property type="protein sequence ID" value="AWV67033.1"/>
    <property type="molecule type" value="Genomic_RNA"/>
</dbReference>
<reference evidence="3" key="1">
    <citation type="journal article" date="2018" name="Virus Evol.">
        <title>Cameroonian fruit bats harbor divergent viruses, including rotavirus H, bastroviruses, and picobirnaviruses using an alternative genetic code.</title>
        <authorList>
            <person name="Yinda C.K."/>
            <person name="Ghogomu S.M."/>
            <person name="Conceicao-Neto N."/>
            <person name="Beller L."/>
            <person name="Deboutte W."/>
            <person name="Vanhulle E."/>
            <person name="Maes P."/>
            <person name="Van Ranst M."/>
            <person name="Matthijnssens J."/>
        </authorList>
    </citation>
    <scope>NUCLEOTIDE SEQUENCE</scope>
    <source>
        <strain evidence="3">RVH/Bat-wt/CMR/CMR63/2014/GXPX NSP1</strain>
    </source>
</reference>
<dbReference type="SUPFAM" id="SSF54768">
    <property type="entry name" value="dsRNA-binding domain-like"/>
    <property type="match status" value="1"/>
</dbReference>
<name>A0A2Z4EVM1_9REOV</name>
<organism evidence="3">
    <name type="scientific">Bat rotavirus H</name>
    <dbReference type="NCBI Taxonomy" id="2169484"/>
    <lineage>
        <taxon>Viruses</taxon>
        <taxon>Riboviria</taxon>
        <taxon>Orthornavirae</taxon>
        <taxon>Duplornaviricota</taxon>
        <taxon>Resentoviricetes</taxon>
        <taxon>Reovirales</taxon>
        <taxon>Sedoreoviridae</taxon>
        <taxon>Rotavirus</taxon>
        <taxon>Rotavirus aspergastroenteritidis</taxon>
        <taxon>Rotavirus H</taxon>
    </lineage>
</organism>
<sequence length="403" mass="45842">MLSKFRTFSLGSAVNNAYDYLSEKEFLKAKFYTDEPKDVLDIFLDVDYQNQQMARIQNSKSGLRGKIVHHKAALKSDEMYAPPMRGGRMFIADLCGRTDDHHCGALHFVNSNLKITKDHLRARVQLTNPNFIYLHCGIERVLLQDEQQGKKGVIVGTKKRKCNCGRFGYMGANITGDFNVQPVIFCQEDYLTVTVCPQRNRICAMCHGPASSYEANINFINGGDCIDHFVKGNLCHNCVPVRHIFSMLCSKGYEPSIGPGTYFRQKRNYNKMPLIGGDGFPLYTYKCFNDEDLAKSIKEIDLITDSEFTFRATQNLWIRDLTREGIEPNPGPGNYIQLLNELSQKLKVYPPIYTFEPFADGKTVVFQCSCYFIDQKIVADGPSKKAAKHKAAEHMYKIFVNYV</sequence>
<accession>A0A2Z4EVM1</accession>
<dbReference type="GO" id="GO:0003723">
    <property type="term" value="F:RNA binding"/>
    <property type="evidence" value="ECO:0007669"/>
    <property type="project" value="UniProtKB-UniRule"/>
</dbReference>
<dbReference type="PROSITE" id="PS50137">
    <property type="entry name" value="DS_RBD"/>
    <property type="match status" value="1"/>
</dbReference>
<dbReference type="SMART" id="SM00358">
    <property type="entry name" value="DSRM"/>
    <property type="match status" value="1"/>
</dbReference>
<keyword evidence="1" id="KW-0694">RNA-binding</keyword>
<proteinExistence type="predicted"/>
<protein>
    <submittedName>
        <fullName evidence="3">NSP1</fullName>
    </submittedName>
</protein>
<dbReference type="Pfam" id="PF00035">
    <property type="entry name" value="dsrm"/>
    <property type="match status" value="1"/>
</dbReference>
<evidence type="ECO:0000256" key="1">
    <source>
        <dbReference type="PROSITE-ProRule" id="PRU00266"/>
    </source>
</evidence>
<dbReference type="InterPro" id="IPR014720">
    <property type="entry name" value="dsRBD_dom"/>
</dbReference>
<evidence type="ECO:0000313" key="3">
    <source>
        <dbReference type="EMBL" id="AWV67033.1"/>
    </source>
</evidence>
<feature type="domain" description="DRBM" evidence="2">
    <location>
        <begin position="334"/>
        <end position="401"/>
    </location>
</feature>